<dbReference type="PROSITE" id="PS50279">
    <property type="entry name" value="BPTI_KUNITZ_2"/>
    <property type="match status" value="2"/>
</dbReference>
<dbReference type="PANTHER" id="PTHR10083:SF374">
    <property type="entry name" value="BPTI_KUNITZ INHIBITOR DOMAIN-CONTAINING PROTEIN"/>
    <property type="match status" value="1"/>
</dbReference>
<gene>
    <name evidence="3" type="ORF">CAPTEDRAFT_68715</name>
</gene>
<keyword evidence="5" id="KW-1185">Reference proteome</keyword>
<dbReference type="PANTHER" id="PTHR10083">
    <property type="entry name" value="KUNITZ-TYPE PROTEASE INHIBITOR-RELATED"/>
    <property type="match status" value="1"/>
</dbReference>
<dbReference type="Pfam" id="PF00014">
    <property type="entry name" value="Kunitz_BPTI"/>
    <property type="match status" value="2"/>
</dbReference>
<dbReference type="MEROPS" id="I02.959"/>
<proteinExistence type="predicted"/>
<organism evidence="3">
    <name type="scientific">Capitella teleta</name>
    <name type="common">Polychaete worm</name>
    <dbReference type="NCBI Taxonomy" id="283909"/>
    <lineage>
        <taxon>Eukaryota</taxon>
        <taxon>Metazoa</taxon>
        <taxon>Spiralia</taxon>
        <taxon>Lophotrochozoa</taxon>
        <taxon>Annelida</taxon>
        <taxon>Polychaeta</taxon>
        <taxon>Sedentaria</taxon>
        <taxon>Scolecida</taxon>
        <taxon>Capitellidae</taxon>
        <taxon>Capitella</taxon>
    </lineage>
</organism>
<evidence type="ECO:0000256" key="1">
    <source>
        <dbReference type="ARBA" id="ARBA00023157"/>
    </source>
</evidence>
<feature type="non-terminal residue" evidence="3">
    <location>
        <position position="121"/>
    </location>
</feature>
<dbReference type="Gene3D" id="4.10.410.10">
    <property type="entry name" value="Pancreatic trypsin inhibitor Kunitz domain"/>
    <property type="match status" value="2"/>
</dbReference>
<evidence type="ECO:0000313" key="5">
    <source>
        <dbReference type="Proteomes" id="UP000014760"/>
    </source>
</evidence>
<dbReference type="CDD" id="cd00109">
    <property type="entry name" value="Kunitz-type"/>
    <property type="match status" value="2"/>
</dbReference>
<dbReference type="PRINTS" id="PR00759">
    <property type="entry name" value="BASICPTASE"/>
</dbReference>
<dbReference type="OrthoDB" id="5950222at2759"/>
<protein>
    <recommendedName>
        <fullName evidence="2">BPTI/Kunitz inhibitor domain-containing protein</fullName>
    </recommendedName>
</protein>
<dbReference type="PROSITE" id="PS00280">
    <property type="entry name" value="BPTI_KUNITZ_1"/>
    <property type="match status" value="1"/>
</dbReference>
<dbReference type="InterPro" id="IPR050098">
    <property type="entry name" value="TFPI/VKTCI-like"/>
</dbReference>
<dbReference type="EnsemblMetazoa" id="CapteT68715">
    <property type="protein sequence ID" value="CapteP68715"/>
    <property type="gene ID" value="CapteG68715"/>
</dbReference>
<dbReference type="FunCoup" id="R7TC59">
    <property type="interactions" value="27"/>
</dbReference>
<reference evidence="5" key="1">
    <citation type="submission" date="2012-12" db="EMBL/GenBank/DDBJ databases">
        <authorList>
            <person name="Hellsten U."/>
            <person name="Grimwood J."/>
            <person name="Chapman J.A."/>
            <person name="Shapiro H."/>
            <person name="Aerts A."/>
            <person name="Otillar R.P."/>
            <person name="Terry A.Y."/>
            <person name="Boore J.L."/>
            <person name="Simakov O."/>
            <person name="Marletaz F."/>
            <person name="Cho S.-J."/>
            <person name="Edsinger-Gonzales E."/>
            <person name="Havlak P."/>
            <person name="Kuo D.-H."/>
            <person name="Larsson T."/>
            <person name="Lv J."/>
            <person name="Arendt D."/>
            <person name="Savage R."/>
            <person name="Osoegawa K."/>
            <person name="de Jong P."/>
            <person name="Lindberg D.R."/>
            <person name="Seaver E.C."/>
            <person name="Weisblat D.A."/>
            <person name="Putnam N.H."/>
            <person name="Grigoriev I.V."/>
            <person name="Rokhsar D.S."/>
        </authorList>
    </citation>
    <scope>NUCLEOTIDE SEQUENCE</scope>
    <source>
        <strain evidence="5">I ESC-2004</strain>
    </source>
</reference>
<dbReference type="GO" id="GO:0005615">
    <property type="term" value="C:extracellular space"/>
    <property type="evidence" value="ECO:0007669"/>
    <property type="project" value="TreeGrafter"/>
</dbReference>
<dbReference type="EMBL" id="KB310648">
    <property type="protein sequence ID" value="ELT91097.1"/>
    <property type="molecule type" value="Genomic_DNA"/>
</dbReference>
<keyword evidence="1" id="KW-1015">Disulfide bond</keyword>
<evidence type="ECO:0000259" key="2">
    <source>
        <dbReference type="PROSITE" id="PS50279"/>
    </source>
</evidence>
<dbReference type="OMA" id="RTILECM"/>
<dbReference type="SMART" id="SM00131">
    <property type="entry name" value="KU"/>
    <property type="match status" value="2"/>
</dbReference>
<reference evidence="4" key="3">
    <citation type="submission" date="2015-06" db="UniProtKB">
        <authorList>
            <consortium name="EnsemblMetazoa"/>
        </authorList>
    </citation>
    <scope>IDENTIFICATION</scope>
</reference>
<name>R7TC59_CAPTE</name>
<dbReference type="InterPro" id="IPR020901">
    <property type="entry name" value="Prtase_inh_Kunz-CS"/>
</dbReference>
<dbReference type="SUPFAM" id="SSF57362">
    <property type="entry name" value="BPTI-like"/>
    <property type="match status" value="2"/>
</dbReference>
<feature type="non-terminal residue" evidence="3">
    <location>
        <position position="1"/>
    </location>
</feature>
<accession>R7TC59</accession>
<dbReference type="EMBL" id="AMQN01013978">
    <property type="status" value="NOT_ANNOTATED_CDS"/>
    <property type="molecule type" value="Genomic_DNA"/>
</dbReference>
<evidence type="ECO:0000313" key="3">
    <source>
        <dbReference type="EMBL" id="ELT91097.1"/>
    </source>
</evidence>
<dbReference type="AlphaFoldDB" id="R7TC59"/>
<dbReference type="Proteomes" id="UP000014760">
    <property type="component" value="Unassembled WGS sequence"/>
</dbReference>
<reference evidence="3 5" key="2">
    <citation type="journal article" date="2013" name="Nature">
        <title>Insights into bilaterian evolution from three spiralian genomes.</title>
        <authorList>
            <person name="Simakov O."/>
            <person name="Marletaz F."/>
            <person name="Cho S.J."/>
            <person name="Edsinger-Gonzales E."/>
            <person name="Havlak P."/>
            <person name="Hellsten U."/>
            <person name="Kuo D.H."/>
            <person name="Larsson T."/>
            <person name="Lv J."/>
            <person name="Arendt D."/>
            <person name="Savage R."/>
            <person name="Osoegawa K."/>
            <person name="de Jong P."/>
            <person name="Grimwood J."/>
            <person name="Chapman J.A."/>
            <person name="Shapiro H."/>
            <person name="Aerts A."/>
            <person name="Otillar R.P."/>
            <person name="Terry A.Y."/>
            <person name="Boore J.L."/>
            <person name="Grigoriev I.V."/>
            <person name="Lindberg D.R."/>
            <person name="Seaver E.C."/>
            <person name="Weisblat D.A."/>
            <person name="Putnam N.H."/>
            <person name="Rokhsar D.S."/>
        </authorList>
    </citation>
    <scope>NUCLEOTIDE SEQUENCE</scope>
    <source>
        <strain evidence="3 5">I ESC-2004</strain>
    </source>
</reference>
<feature type="domain" description="BPTI/Kunitz inhibitor" evidence="2">
    <location>
        <begin position="68"/>
        <end position="121"/>
    </location>
</feature>
<sequence>CHQPREAGSCSENEQRFYFDWGQGRCMNFSYSGCDGNDNNFVREQDCENNCYPFIIPETAWIFRADICSLPADPGPCAGGKVRLRRWYFDAVRGKCRTFKYGGCEGNENKFISQAECEQRC</sequence>
<dbReference type="InterPro" id="IPR036880">
    <property type="entry name" value="Kunitz_BPTI_sf"/>
</dbReference>
<dbReference type="GO" id="GO:0004867">
    <property type="term" value="F:serine-type endopeptidase inhibitor activity"/>
    <property type="evidence" value="ECO:0007669"/>
    <property type="project" value="InterPro"/>
</dbReference>
<feature type="domain" description="BPTI/Kunitz inhibitor" evidence="2">
    <location>
        <begin position="1"/>
        <end position="51"/>
    </location>
</feature>
<dbReference type="FunFam" id="4.10.410.10:FF:000020">
    <property type="entry name" value="Collagen, type VI, alpha 3"/>
    <property type="match status" value="1"/>
</dbReference>
<evidence type="ECO:0000313" key="4">
    <source>
        <dbReference type="EnsemblMetazoa" id="CapteP68715"/>
    </source>
</evidence>
<dbReference type="InterPro" id="IPR002223">
    <property type="entry name" value="Kunitz_BPTI"/>
</dbReference>
<dbReference type="HOGENOM" id="CLU_112937_2_0_1"/>